<dbReference type="Pfam" id="PF05065">
    <property type="entry name" value="Phage_capsid"/>
    <property type="match status" value="1"/>
</dbReference>
<feature type="domain" description="Phage capsid-like C-terminal" evidence="3">
    <location>
        <begin position="173"/>
        <end position="477"/>
    </location>
</feature>
<evidence type="ECO:0000256" key="1">
    <source>
        <dbReference type="ARBA" id="ARBA00004328"/>
    </source>
</evidence>
<sequence>MTPDQIQALRDQIASKSTELSRLVNADAPTGADLTKAEKLHEEIAKARLDVKGATEDARRHAALRLSAKDAQEWLAAPAGDAPFSGRQPAAGEAGRVEVKGFEEAGHGRYRRDKGGDVLCLEEVGPGQFGVKKWELFQSFEYKKDFTQYLRKGNRAIDDVRFKTLVEGIDDQGGVFAPAEMIQRIIGREPAPTQLRGLVQSITTGRDVVEMPRKQYSADDKYTTAFRPTWTGEIPSDGTGALHLVDDKNLLGSIQIPVHTAMLSAPLSKNLIEDSAFPVQSWLENELGQVIDLLYEDMILNGNGVFQPTGILLGAASANNGTTVRPDLPEVVLSGSAGALSYDGLDDLQTALAAQYENENTRWVMNKKSTLRAIRKLKDSNNRPLFTTGAADYGITGARGRVLLGDPIVVSAFAPNVGAGAFPVVYGDLRGYYLAQRIGFSIQVLDQTRARANQIELVGRVRFGGKPVEPFRLKIGKSDNS</sequence>
<dbReference type="InterPro" id="IPR054612">
    <property type="entry name" value="Phage_capsid-like_C"/>
</dbReference>
<keyword evidence="5" id="KW-1185">Reference proteome</keyword>
<organism evidence="4 5">
    <name type="scientific">Paludisphaera mucosa</name>
    <dbReference type="NCBI Taxonomy" id="3030827"/>
    <lineage>
        <taxon>Bacteria</taxon>
        <taxon>Pseudomonadati</taxon>
        <taxon>Planctomycetota</taxon>
        <taxon>Planctomycetia</taxon>
        <taxon>Isosphaerales</taxon>
        <taxon>Isosphaeraceae</taxon>
        <taxon>Paludisphaera</taxon>
    </lineage>
</organism>
<evidence type="ECO:0000259" key="3">
    <source>
        <dbReference type="Pfam" id="PF05065"/>
    </source>
</evidence>
<dbReference type="Gene3D" id="3.30.2320.10">
    <property type="entry name" value="hypothetical protein PF0899 domain"/>
    <property type="match status" value="1"/>
</dbReference>
<dbReference type="EMBL" id="JARRAG010000001">
    <property type="protein sequence ID" value="MDG3003240.1"/>
    <property type="molecule type" value="Genomic_DNA"/>
</dbReference>
<gene>
    <name evidence="4" type="ORF">PZE19_05640</name>
</gene>
<evidence type="ECO:0000313" key="5">
    <source>
        <dbReference type="Proteomes" id="UP001216907"/>
    </source>
</evidence>
<accession>A0ABT6F6M4</accession>
<protein>
    <submittedName>
        <fullName evidence="4">Phage major capsid protein</fullName>
    </submittedName>
</protein>
<dbReference type="Proteomes" id="UP001216907">
    <property type="component" value="Unassembled WGS sequence"/>
</dbReference>
<reference evidence="4 5" key="1">
    <citation type="submission" date="2023-03" db="EMBL/GenBank/DDBJ databases">
        <title>Paludisphaera mucosa sp. nov. a novel planctomycete from northern fen.</title>
        <authorList>
            <person name="Ivanova A."/>
        </authorList>
    </citation>
    <scope>NUCLEOTIDE SEQUENCE [LARGE SCALE GENOMIC DNA]</scope>
    <source>
        <strain evidence="4 5">Pla2</strain>
    </source>
</reference>
<feature type="coiled-coil region" evidence="2">
    <location>
        <begin position="6"/>
        <end position="57"/>
    </location>
</feature>
<dbReference type="InterPro" id="IPR024455">
    <property type="entry name" value="Phage_capsid"/>
</dbReference>
<dbReference type="RefSeq" id="WP_277859594.1">
    <property type="nucleotide sequence ID" value="NZ_JARRAG010000001.1"/>
</dbReference>
<dbReference type="NCBIfam" id="TIGR01554">
    <property type="entry name" value="major_cap_HK97"/>
    <property type="match status" value="1"/>
</dbReference>
<dbReference type="Gene3D" id="3.30.2400.10">
    <property type="entry name" value="Major capsid protein gp5"/>
    <property type="match status" value="1"/>
</dbReference>
<keyword evidence="2" id="KW-0175">Coiled coil</keyword>
<evidence type="ECO:0000256" key="2">
    <source>
        <dbReference type="SAM" id="Coils"/>
    </source>
</evidence>
<proteinExistence type="predicted"/>
<comment type="subcellular location">
    <subcellularLocation>
        <location evidence="1">Virion</location>
    </subcellularLocation>
</comment>
<evidence type="ECO:0000313" key="4">
    <source>
        <dbReference type="EMBL" id="MDG3003240.1"/>
    </source>
</evidence>
<dbReference type="SUPFAM" id="SSF56563">
    <property type="entry name" value="Major capsid protein gp5"/>
    <property type="match status" value="1"/>
</dbReference>
<comment type="caution">
    <text evidence="4">The sequence shown here is derived from an EMBL/GenBank/DDBJ whole genome shotgun (WGS) entry which is preliminary data.</text>
</comment>
<name>A0ABT6F6M4_9BACT</name>